<keyword evidence="3" id="KW-1185">Reference proteome</keyword>
<dbReference type="Proteomes" id="UP001153076">
    <property type="component" value="Unassembled WGS sequence"/>
</dbReference>
<reference evidence="2" key="1">
    <citation type="submission" date="2022-04" db="EMBL/GenBank/DDBJ databases">
        <title>Carnegiea gigantea Genome sequencing and assembly v2.</title>
        <authorList>
            <person name="Copetti D."/>
            <person name="Sanderson M.J."/>
            <person name="Burquez A."/>
            <person name="Wojciechowski M.F."/>
        </authorList>
    </citation>
    <scope>NUCLEOTIDE SEQUENCE</scope>
    <source>
        <strain evidence="2">SGP5-SGP5p</strain>
        <tissue evidence="2">Aerial part</tissue>
    </source>
</reference>
<dbReference type="EMBL" id="JAKOGI010003561">
    <property type="protein sequence ID" value="KAJ8420328.1"/>
    <property type="molecule type" value="Genomic_DNA"/>
</dbReference>
<gene>
    <name evidence="2" type="ORF">Cgig2_021614</name>
</gene>
<evidence type="ECO:0000313" key="2">
    <source>
        <dbReference type="EMBL" id="KAJ8420328.1"/>
    </source>
</evidence>
<dbReference type="AlphaFoldDB" id="A0A9Q1GHZ4"/>
<sequence length="453" mass="51701">MQPTKCGHYKMYGHLDEVRKKKKQVTQEWRPIHRPETQDQSGEQVINSEPQGEEDGFTPVAKKSADKRIPCQQPQTKYAAGTFEALIGLMNRKTLRPSCIEARKPLWNTLIDLSGRIHDAWCVLGDFNSVLYPGDRIRGTKVQDFEVKPLSEYIASWELQEVIHSTNGLSDYTPLILDLPNCPKPHKLFQFCNMWTRDPGFLPLISSKITQATRGTVFQKLLAFLRLLKPALSKLNSSKFVDLKPQQLKARLELNHIQAALLVDPGIWSCNNRKKIPDCITSQSSHLLLTSLDNNARLIRLTYYQHLLGPGHTTRASIDPQNSNSDFVPPSLIRTCRRPYSLSQVSNPWAWMPTTAYIATWWPSAIPAHDYASFSNSTLKLKVPSRRKTISYTVATVVLYQIWKARNMAICENKKLPIQFCFTRIKEMLIQRILFINMHPGKYTACIDKILGG</sequence>
<comment type="caution">
    <text evidence="2">The sequence shown here is derived from an EMBL/GenBank/DDBJ whole genome shotgun (WGS) entry which is preliminary data.</text>
</comment>
<protein>
    <submittedName>
        <fullName evidence="2">Uncharacterized protein</fullName>
    </submittedName>
</protein>
<evidence type="ECO:0000313" key="3">
    <source>
        <dbReference type="Proteomes" id="UP001153076"/>
    </source>
</evidence>
<name>A0A9Q1GHZ4_9CARY</name>
<proteinExistence type="predicted"/>
<organism evidence="2 3">
    <name type="scientific">Carnegiea gigantea</name>
    <dbReference type="NCBI Taxonomy" id="171969"/>
    <lineage>
        <taxon>Eukaryota</taxon>
        <taxon>Viridiplantae</taxon>
        <taxon>Streptophyta</taxon>
        <taxon>Embryophyta</taxon>
        <taxon>Tracheophyta</taxon>
        <taxon>Spermatophyta</taxon>
        <taxon>Magnoliopsida</taxon>
        <taxon>eudicotyledons</taxon>
        <taxon>Gunneridae</taxon>
        <taxon>Pentapetalae</taxon>
        <taxon>Caryophyllales</taxon>
        <taxon>Cactineae</taxon>
        <taxon>Cactaceae</taxon>
        <taxon>Cactoideae</taxon>
        <taxon>Echinocereeae</taxon>
        <taxon>Carnegiea</taxon>
    </lineage>
</organism>
<feature type="compositionally biased region" description="Polar residues" evidence="1">
    <location>
        <begin position="38"/>
        <end position="50"/>
    </location>
</feature>
<accession>A0A9Q1GHZ4</accession>
<evidence type="ECO:0000256" key="1">
    <source>
        <dbReference type="SAM" id="MobiDB-lite"/>
    </source>
</evidence>
<feature type="region of interest" description="Disordered" evidence="1">
    <location>
        <begin position="23"/>
        <end position="58"/>
    </location>
</feature>
<dbReference type="OrthoDB" id="1742302at2759"/>